<dbReference type="GO" id="GO:0009086">
    <property type="term" value="P:methionine biosynthetic process"/>
    <property type="evidence" value="ECO:0007669"/>
    <property type="project" value="UniProtKB-KW"/>
</dbReference>
<evidence type="ECO:0000256" key="2">
    <source>
        <dbReference type="ARBA" id="ARBA00001974"/>
    </source>
</evidence>
<dbReference type="Gene3D" id="1.20.990.10">
    <property type="entry name" value="NADPH-cytochrome p450 Reductase, Chain A, domain 3"/>
    <property type="match status" value="1"/>
</dbReference>
<evidence type="ECO:0000259" key="13">
    <source>
        <dbReference type="PROSITE" id="PS50902"/>
    </source>
</evidence>
<reference evidence="14" key="2">
    <citation type="submission" date="2015-06" db="UniProtKB">
        <authorList>
            <consortium name="EnsemblMetazoa"/>
        </authorList>
    </citation>
    <scope>IDENTIFICATION</scope>
</reference>
<proteinExistence type="predicted"/>
<evidence type="ECO:0000256" key="9">
    <source>
        <dbReference type="ARBA" id="ARBA00023002"/>
    </source>
</evidence>
<keyword evidence="5" id="KW-0288">FMN</keyword>
<dbReference type="InterPro" id="IPR029039">
    <property type="entry name" value="Flavoprotein-like_sf"/>
</dbReference>
<dbReference type="Proteomes" id="UP000015104">
    <property type="component" value="Unassembled WGS sequence"/>
</dbReference>
<dbReference type="HOGENOM" id="CLU_001570_17_7_1"/>
<dbReference type="InterPro" id="IPR039261">
    <property type="entry name" value="FNR_nucleotide-bd"/>
</dbReference>
<accession>T1KG33</accession>
<keyword evidence="6" id="KW-0949">S-adenosyl-L-methionine</keyword>
<feature type="domain" description="Flavodoxin-like" evidence="13">
    <location>
        <begin position="8"/>
        <end position="158"/>
    </location>
</feature>
<dbReference type="SUPFAM" id="SSF52343">
    <property type="entry name" value="Ferredoxin reductase-like, C-terminal NADP-linked domain"/>
    <property type="match status" value="1"/>
</dbReference>
<dbReference type="InterPro" id="IPR001094">
    <property type="entry name" value="Flavdoxin-like"/>
</dbReference>
<dbReference type="Gene3D" id="2.40.30.10">
    <property type="entry name" value="Translation factors"/>
    <property type="match status" value="1"/>
</dbReference>
<keyword evidence="10" id="KW-0486">Methionine biosynthesis</keyword>
<dbReference type="SUPFAM" id="SSF63380">
    <property type="entry name" value="Riboflavin synthase domain-like"/>
    <property type="match status" value="1"/>
</dbReference>
<dbReference type="InterPro" id="IPR023173">
    <property type="entry name" value="NADPH_Cyt_P450_Rdtase_alpha"/>
</dbReference>
<dbReference type="EMBL" id="CAEY01000040">
    <property type="status" value="NOT_ANNOTATED_CDS"/>
    <property type="molecule type" value="Genomic_DNA"/>
</dbReference>
<keyword evidence="7" id="KW-0274">FAD</keyword>
<dbReference type="GO" id="GO:0005829">
    <property type="term" value="C:cytosol"/>
    <property type="evidence" value="ECO:0007669"/>
    <property type="project" value="TreeGrafter"/>
</dbReference>
<dbReference type="InterPro" id="IPR008254">
    <property type="entry name" value="Flavodoxin/NO_synth"/>
</dbReference>
<dbReference type="GO" id="GO:0030586">
    <property type="term" value="F:[methionine synthase] reductase (NADPH) activity"/>
    <property type="evidence" value="ECO:0007669"/>
    <property type="project" value="UniProtKB-EC"/>
</dbReference>
<keyword evidence="15" id="KW-1185">Reference proteome</keyword>
<dbReference type="PANTHER" id="PTHR19384">
    <property type="entry name" value="NITRIC OXIDE SYNTHASE-RELATED"/>
    <property type="match status" value="1"/>
</dbReference>
<dbReference type="SUPFAM" id="SSF52218">
    <property type="entry name" value="Flavoproteins"/>
    <property type="match status" value="1"/>
</dbReference>
<dbReference type="Gene3D" id="3.40.50.80">
    <property type="entry name" value="Nucleotide-binding domain of ferredoxin-NADP reductase (FNR) module"/>
    <property type="match status" value="1"/>
</dbReference>
<evidence type="ECO:0000313" key="15">
    <source>
        <dbReference type="Proteomes" id="UP000015104"/>
    </source>
</evidence>
<evidence type="ECO:0000256" key="11">
    <source>
        <dbReference type="ARBA" id="ARBA00039088"/>
    </source>
</evidence>
<dbReference type="OrthoDB" id="1856718at2759"/>
<evidence type="ECO:0000256" key="10">
    <source>
        <dbReference type="ARBA" id="ARBA00023167"/>
    </source>
</evidence>
<dbReference type="eggNOG" id="KOG1158">
    <property type="taxonomic scope" value="Eukaryota"/>
</dbReference>
<evidence type="ECO:0000256" key="1">
    <source>
        <dbReference type="ARBA" id="ARBA00001917"/>
    </source>
</evidence>
<keyword evidence="8" id="KW-0521">NADP</keyword>
<dbReference type="OMA" id="TPRYYSV"/>
<dbReference type="InterPro" id="IPR017938">
    <property type="entry name" value="Riboflavin_synthase-like_b-brl"/>
</dbReference>
<dbReference type="PANTHER" id="PTHR19384:SF84">
    <property type="entry name" value="METHIONINE SYNTHASE REDUCTASE"/>
    <property type="match status" value="1"/>
</dbReference>
<dbReference type="PRINTS" id="PR00369">
    <property type="entry name" value="FLAVODOXIN"/>
</dbReference>
<evidence type="ECO:0000256" key="7">
    <source>
        <dbReference type="ARBA" id="ARBA00022827"/>
    </source>
</evidence>
<dbReference type="STRING" id="32264.T1KG33"/>
<evidence type="ECO:0000256" key="3">
    <source>
        <dbReference type="ARBA" id="ARBA00022605"/>
    </source>
</evidence>
<keyword evidence="4" id="KW-0285">Flavoprotein</keyword>
<keyword evidence="9" id="KW-0560">Oxidoreductase</keyword>
<dbReference type="EnsemblMetazoa" id="tetur10g05310.1">
    <property type="protein sequence ID" value="tetur10g05310.1"/>
    <property type="gene ID" value="tetur10g05310"/>
</dbReference>
<gene>
    <name evidence="14" type="primary">107363566</name>
</gene>
<dbReference type="KEGG" id="tut:107363566"/>
<evidence type="ECO:0000256" key="4">
    <source>
        <dbReference type="ARBA" id="ARBA00022630"/>
    </source>
</evidence>
<name>T1KG33_TETUR</name>
<dbReference type="InterPro" id="IPR001709">
    <property type="entry name" value="Flavoprot_Pyr_Nucl_cyt_Rdtase"/>
</dbReference>
<evidence type="ECO:0000313" key="14">
    <source>
        <dbReference type="EnsemblMetazoa" id="tetur10g05310.1"/>
    </source>
</evidence>
<dbReference type="Pfam" id="PF00175">
    <property type="entry name" value="NAD_binding_1"/>
    <property type="match status" value="1"/>
</dbReference>
<dbReference type="FunFam" id="1.20.990.10:FF:000007">
    <property type="entry name" value="Methionine synthase reductase"/>
    <property type="match status" value="1"/>
</dbReference>
<evidence type="ECO:0000256" key="6">
    <source>
        <dbReference type="ARBA" id="ARBA00022691"/>
    </source>
</evidence>
<dbReference type="InterPro" id="IPR001433">
    <property type="entry name" value="OxRdtase_FAD/NAD-bd"/>
</dbReference>
<evidence type="ECO:0000256" key="8">
    <source>
        <dbReference type="ARBA" id="ARBA00022857"/>
    </source>
</evidence>
<dbReference type="GO" id="GO:0050660">
    <property type="term" value="F:flavin adenine dinucleotide binding"/>
    <property type="evidence" value="ECO:0007669"/>
    <property type="project" value="TreeGrafter"/>
</dbReference>
<comment type="cofactor">
    <cofactor evidence="2">
        <name>FAD</name>
        <dbReference type="ChEBI" id="CHEBI:57692"/>
    </cofactor>
</comment>
<comment type="cofactor">
    <cofactor evidence="1">
        <name>FMN</name>
        <dbReference type="ChEBI" id="CHEBI:58210"/>
    </cofactor>
</comment>
<dbReference type="Gene3D" id="3.40.50.360">
    <property type="match status" value="1"/>
</dbReference>
<dbReference type="GO" id="GO:0050667">
    <property type="term" value="P:homocysteine metabolic process"/>
    <property type="evidence" value="ECO:0007669"/>
    <property type="project" value="TreeGrafter"/>
</dbReference>
<keyword evidence="3" id="KW-0028">Amino-acid biosynthesis</keyword>
<dbReference type="GO" id="GO:0010181">
    <property type="term" value="F:FMN binding"/>
    <property type="evidence" value="ECO:0007669"/>
    <property type="project" value="InterPro"/>
</dbReference>
<sequence>MVGTHQRLVILFGTQTGKALSLAQDIFQNCKTNFASCDNGITIHCYSFDLIGTKYVIEDETLVIMIVPTVGEGEPPCNTLPFWRHLCRKANPRNNFLKNLKYSLFALGNSNYERFATFGKQLDEKLQELGGKQLYQTAFGDDSIGIELGYTPWLAGLMEALHRELSIGKLNHSKEQQLLDGSLIQSLNIRDELITFDKSWQPTSHELPKTFKNDSLSIILKNPDDFNADCENLTFPKYPLMDSHIYKVKLVDLKCLAGNNIPVDKDDKIILEATFEANSDFIDWIPGDAFGFIIGNSDYEVNLVLKSLKLEDKSTCTVEISSSTHSHLPKRCTLFNLIKYYLEIRSIPKKSCLKILGDYCSNESHRECLHKLASREGIEDYRKIIRTKTTILDILIMYDSCTPPIDIFLTIVPGLVPRFYSLMNLKDDQNKFRVAFNIIFLKQINDRQDTQLFGIFTGLMFKIWQKGTNNGTKDFSLTEAASICPEFFRVFLKRNDHFKVPPKLEYPMIMVAIGTGVTPFSSFLAHREKCLALADESSDVGNSWLFYGCRHSLKDFIYSKELEKYKAKGALNEFHACFSRENPDSRILHVQDAIMDHKESLYKLIVEKNAYIYVCGDQGKFSIDVFNAFVDAVQSNLGPDESAKLLMNQIRDKGRYLQDIWA</sequence>
<evidence type="ECO:0000256" key="12">
    <source>
        <dbReference type="ARBA" id="ARBA00040659"/>
    </source>
</evidence>
<dbReference type="InterPro" id="IPR003097">
    <property type="entry name" value="CysJ-like_FAD-binding"/>
</dbReference>
<protein>
    <recommendedName>
        <fullName evidence="12">Methionine synthase reductase</fullName>
        <ecNumber evidence="11">1.16.1.8</ecNumber>
    </recommendedName>
</protein>
<dbReference type="Pfam" id="PF00667">
    <property type="entry name" value="FAD_binding_1"/>
    <property type="match status" value="1"/>
</dbReference>
<reference evidence="15" key="1">
    <citation type="submission" date="2011-08" db="EMBL/GenBank/DDBJ databases">
        <authorList>
            <person name="Rombauts S."/>
        </authorList>
    </citation>
    <scope>NUCLEOTIDE SEQUENCE</scope>
    <source>
        <strain evidence="15">London</strain>
    </source>
</reference>
<dbReference type="EC" id="1.16.1.8" evidence="11"/>
<evidence type="ECO:0000256" key="5">
    <source>
        <dbReference type="ARBA" id="ARBA00022643"/>
    </source>
</evidence>
<organism evidence="14 15">
    <name type="scientific">Tetranychus urticae</name>
    <name type="common">Two-spotted spider mite</name>
    <dbReference type="NCBI Taxonomy" id="32264"/>
    <lineage>
        <taxon>Eukaryota</taxon>
        <taxon>Metazoa</taxon>
        <taxon>Ecdysozoa</taxon>
        <taxon>Arthropoda</taxon>
        <taxon>Chelicerata</taxon>
        <taxon>Arachnida</taxon>
        <taxon>Acari</taxon>
        <taxon>Acariformes</taxon>
        <taxon>Trombidiformes</taxon>
        <taxon>Prostigmata</taxon>
        <taxon>Eleutherengona</taxon>
        <taxon>Raphignathae</taxon>
        <taxon>Tetranychoidea</taxon>
        <taxon>Tetranychidae</taxon>
        <taxon>Tetranychus</taxon>
    </lineage>
</organism>
<dbReference type="PRINTS" id="PR00371">
    <property type="entry name" value="FPNCR"/>
</dbReference>
<dbReference type="PROSITE" id="PS50902">
    <property type="entry name" value="FLAVODOXIN_LIKE"/>
    <property type="match status" value="1"/>
</dbReference>
<dbReference type="Pfam" id="PF00258">
    <property type="entry name" value="Flavodoxin_1"/>
    <property type="match status" value="1"/>
</dbReference>
<dbReference type="AlphaFoldDB" id="T1KG33"/>